<proteinExistence type="predicted"/>
<dbReference type="GO" id="GO:0004519">
    <property type="term" value="F:endonuclease activity"/>
    <property type="evidence" value="ECO:0007669"/>
    <property type="project" value="InterPro"/>
</dbReference>
<protein>
    <recommendedName>
        <fullName evidence="2">Bacterial EndoU nuclease domain-containing protein</fullName>
    </recommendedName>
</protein>
<dbReference type="EMBL" id="BORT01000005">
    <property type="protein sequence ID" value="GIO46909.1"/>
    <property type="molecule type" value="Genomic_DNA"/>
</dbReference>
<evidence type="ECO:0000256" key="1">
    <source>
        <dbReference type="SAM" id="MobiDB-lite"/>
    </source>
</evidence>
<feature type="domain" description="Bacterial EndoU nuclease" evidence="2">
    <location>
        <begin position="72"/>
        <end position="210"/>
    </location>
</feature>
<gene>
    <name evidence="3" type="ORF">J34TS1_16740</name>
</gene>
<dbReference type="CDD" id="cd20686">
    <property type="entry name" value="CdiA-CT_Ec-like"/>
    <property type="match status" value="1"/>
</dbReference>
<organism evidence="3 4">
    <name type="scientific">Paenibacillus azoreducens</name>
    <dbReference type="NCBI Taxonomy" id="116718"/>
    <lineage>
        <taxon>Bacteria</taxon>
        <taxon>Bacillati</taxon>
        <taxon>Bacillota</taxon>
        <taxon>Bacilli</taxon>
        <taxon>Bacillales</taxon>
        <taxon>Paenibacillaceae</taxon>
        <taxon>Paenibacillus</taxon>
    </lineage>
</organism>
<reference evidence="3 4" key="1">
    <citation type="submission" date="2021-03" db="EMBL/GenBank/DDBJ databases">
        <title>Antimicrobial resistance genes in bacteria isolated from Japanese honey, and their potential for conferring macrolide and lincosamide resistance in the American foulbrood pathogen Paenibacillus larvae.</title>
        <authorList>
            <person name="Okamoto M."/>
            <person name="Kumagai M."/>
            <person name="Kanamori H."/>
            <person name="Takamatsu D."/>
        </authorList>
    </citation>
    <scope>NUCLEOTIDE SEQUENCE [LARGE SCALE GENOMIC DNA]</scope>
    <source>
        <strain evidence="3 4">J34TS1</strain>
    </source>
</reference>
<dbReference type="InterPro" id="IPR029501">
    <property type="entry name" value="EndoU_bac"/>
</dbReference>
<dbReference type="Proteomes" id="UP000682811">
    <property type="component" value="Unassembled WGS sequence"/>
</dbReference>
<accession>A0A919Y9Y7</accession>
<evidence type="ECO:0000313" key="3">
    <source>
        <dbReference type="EMBL" id="GIO46909.1"/>
    </source>
</evidence>
<dbReference type="AlphaFoldDB" id="A0A919Y9Y7"/>
<name>A0A919Y9Y7_9BACL</name>
<dbReference type="Pfam" id="PF14436">
    <property type="entry name" value="EndoU_bacteria"/>
    <property type="match status" value="1"/>
</dbReference>
<evidence type="ECO:0000313" key="4">
    <source>
        <dbReference type="Proteomes" id="UP000682811"/>
    </source>
</evidence>
<feature type="region of interest" description="Disordered" evidence="1">
    <location>
        <begin position="21"/>
        <end position="43"/>
    </location>
</feature>
<sequence>MNIHITKRSLISATAGDHYRFHDLGPDAPHSKGSGPHISPERQKQIDALESGEYSGKGGKGTGELVFKSDYDDHLINVKNFNRDTSKGITGGHNMDYFRNVEQLDDVDFIHRVTPHPTIDGIIQINYKIPKLDNKGNLTGEYKYFKNPKTVYDPSKISDETIIEWGKAAMQQGIDARSIVGRKITGIAPNGLKFEGYMDANGIITNFYPKLD</sequence>
<evidence type="ECO:0000259" key="2">
    <source>
        <dbReference type="Pfam" id="PF14436"/>
    </source>
</evidence>
<keyword evidence="4" id="KW-1185">Reference proteome</keyword>
<comment type="caution">
    <text evidence="3">The sequence shown here is derived from an EMBL/GenBank/DDBJ whole genome shotgun (WGS) entry which is preliminary data.</text>
</comment>